<dbReference type="HOGENOM" id="CLU_1728791_0_0_11"/>
<proteinExistence type="predicted"/>
<protein>
    <submittedName>
        <fullName evidence="1">Uncharacterized protein</fullName>
    </submittedName>
</protein>
<keyword evidence="2" id="KW-1185">Reference proteome</keyword>
<reference evidence="1 2" key="2">
    <citation type="journal article" date="2010" name="Stand. Genomic Sci.">
        <title>Complete genome sequence of Gordonia bronchialis type strain (3410).</title>
        <authorList>
            <person name="Ivanova N."/>
            <person name="Sikorski J."/>
            <person name="Jando M."/>
            <person name="Lapidus A."/>
            <person name="Nolan M."/>
            <person name="Lucas S."/>
            <person name="Del Rio T.G."/>
            <person name="Tice H."/>
            <person name="Copeland A."/>
            <person name="Cheng J.F."/>
            <person name="Chen F."/>
            <person name="Bruce D."/>
            <person name="Goodwin L."/>
            <person name="Pitluck S."/>
            <person name="Mavromatis K."/>
            <person name="Ovchinnikova G."/>
            <person name="Pati A."/>
            <person name="Chen A."/>
            <person name="Palaniappan K."/>
            <person name="Land M."/>
            <person name="Hauser L."/>
            <person name="Chang Y.J."/>
            <person name="Jeffries C.D."/>
            <person name="Chain P."/>
            <person name="Saunders E."/>
            <person name="Han C."/>
            <person name="Detter J.C."/>
            <person name="Brettin T."/>
            <person name="Rohde M."/>
            <person name="Goker M."/>
            <person name="Bristow J."/>
            <person name="Eisen J.A."/>
            <person name="Markowitz V."/>
            <person name="Hugenholtz P."/>
            <person name="Klenk H.P."/>
            <person name="Kyrpides N.C."/>
        </authorList>
    </citation>
    <scope>NUCLEOTIDE SEQUENCE [LARGE SCALE GENOMIC DNA]</scope>
    <source>
        <strain evidence="2">ATCC 25592 / DSM 43247 / BCRC 13721 / JCM 3198 / KCTC 3076 / NBRC 16047 / NCTC 10667</strain>
    </source>
</reference>
<dbReference type="EMBL" id="CP001802">
    <property type="protein sequence ID" value="ACY21387.1"/>
    <property type="molecule type" value="Genomic_DNA"/>
</dbReference>
<sequence>MGVITTTYAGDMSVSAPGDTTTLARRGWTSYALFAKLFVERAEIGDDPSLAVRVLREVVRAARALDAQAEIDAFHAEPPTTGSDGWDALLAGVAVLTGAGRTTPGVLDWCDAPGRWCVELFDPLDSGKYFLLEMLRTPAPIRERNVVLAAGNLLGV</sequence>
<dbReference type="eggNOG" id="ENOG5031VZ9">
    <property type="taxonomic scope" value="Bacteria"/>
</dbReference>
<dbReference type="AlphaFoldDB" id="D0LBH3"/>
<gene>
    <name evidence="1" type="ordered locus">Gbro_2138</name>
</gene>
<evidence type="ECO:0000313" key="1">
    <source>
        <dbReference type="EMBL" id="ACY21387.1"/>
    </source>
</evidence>
<dbReference type="STRING" id="526226.Gbro_2138"/>
<evidence type="ECO:0000313" key="2">
    <source>
        <dbReference type="Proteomes" id="UP000001219"/>
    </source>
</evidence>
<dbReference type="Proteomes" id="UP000001219">
    <property type="component" value="Chromosome"/>
</dbReference>
<organism evidence="1 2">
    <name type="scientific">Gordonia bronchialis (strain ATCC 25592 / DSM 43247 / BCRC 13721 / JCM 3198 / KCTC 3076 / NBRC 16047 / NCTC 10667)</name>
    <name type="common">Rhodococcus bronchialis</name>
    <dbReference type="NCBI Taxonomy" id="526226"/>
    <lineage>
        <taxon>Bacteria</taxon>
        <taxon>Bacillati</taxon>
        <taxon>Actinomycetota</taxon>
        <taxon>Actinomycetes</taxon>
        <taxon>Mycobacteriales</taxon>
        <taxon>Gordoniaceae</taxon>
        <taxon>Gordonia</taxon>
    </lineage>
</organism>
<dbReference type="KEGG" id="gbr:Gbro_2138"/>
<reference evidence="2" key="1">
    <citation type="submission" date="2009-10" db="EMBL/GenBank/DDBJ databases">
        <title>The complete chromosome of Gordonia bronchialis DSM 43247.</title>
        <authorList>
            <consortium name="US DOE Joint Genome Institute (JGI-PGF)"/>
            <person name="Lucas S."/>
            <person name="Copeland A."/>
            <person name="Lapidus A."/>
            <person name="Glavina del Rio T."/>
            <person name="Dalin E."/>
            <person name="Tice H."/>
            <person name="Bruce D."/>
            <person name="Goodwin L."/>
            <person name="Pitluck S."/>
            <person name="Kyrpides N."/>
            <person name="Mavromatis K."/>
            <person name="Ivanova N."/>
            <person name="Ovchinnikova G."/>
            <person name="Saunders E."/>
            <person name="Brettin T."/>
            <person name="Detter J.C."/>
            <person name="Han C."/>
            <person name="Larimer F."/>
            <person name="Land M."/>
            <person name="Hauser L."/>
            <person name="Markowitz V."/>
            <person name="Cheng J.-F."/>
            <person name="Hugenholtz P."/>
            <person name="Woyke T."/>
            <person name="Wu D."/>
            <person name="Jando M."/>
            <person name="Schneider S."/>
            <person name="Goeker M."/>
            <person name="Klenk H.-P."/>
            <person name="Eisen J.A."/>
        </authorList>
    </citation>
    <scope>NUCLEOTIDE SEQUENCE [LARGE SCALE GENOMIC DNA]</scope>
    <source>
        <strain evidence="2">ATCC 25592 / DSM 43247 / BCRC 13721 / JCM 3198 / KCTC 3076 / NBRC 16047 / NCTC 10667</strain>
    </source>
</reference>
<name>D0LBH3_GORB4</name>
<accession>D0LBH3</accession>